<keyword evidence="4" id="KW-0274">FAD</keyword>
<dbReference type="Proteomes" id="UP000737171">
    <property type="component" value="Unassembled WGS sequence"/>
</dbReference>
<dbReference type="Gene3D" id="1.20.140.10">
    <property type="entry name" value="Butyryl-CoA Dehydrogenase, subunit A, domain 3"/>
    <property type="match status" value="1"/>
</dbReference>
<dbReference type="InterPro" id="IPR009100">
    <property type="entry name" value="AcylCoA_DH/oxidase_NM_dom_sf"/>
</dbReference>
<dbReference type="SUPFAM" id="SSF56645">
    <property type="entry name" value="Acyl-CoA dehydrogenase NM domain-like"/>
    <property type="match status" value="1"/>
</dbReference>
<name>A0ABX2EUK0_9BURK</name>
<dbReference type="InterPro" id="IPR013786">
    <property type="entry name" value="AcylCoA_DH/ox_N"/>
</dbReference>
<dbReference type="EMBL" id="JABRWJ010000024">
    <property type="protein sequence ID" value="NRF72395.1"/>
    <property type="molecule type" value="Genomic_DNA"/>
</dbReference>
<comment type="similarity">
    <text evidence="2">Belongs to the acyl-CoA dehydrogenase family.</text>
</comment>
<feature type="domain" description="Acyl-CoA dehydrogenase/oxidase N-terminal" evidence="7">
    <location>
        <begin position="4"/>
        <end position="77"/>
    </location>
</feature>
<keyword evidence="3" id="KW-0285">Flavoprotein</keyword>
<keyword evidence="5" id="KW-0560">Oxidoreductase</keyword>
<keyword evidence="9" id="KW-1185">Reference proteome</keyword>
<gene>
    <name evidence="8" type="ORF">HLB44_36005</name>
</gene>
<dbReference type="InterPro" id="IPR037069">
    <property type="entry name" value="AcylCoA_DH/ox_N_sf"/>
</dbReference>
<dbReference type="RefSeq" id="WP_173135540.1">
    <property type="nucleotide sequence ID" value="NZ_JABRWJ010000024.1"/>
</dbReference>
<evidence type="ECO:0000256" key="3">
    <source>
        <dbReference type="ARBA" id="ARBA00022630"/>
    </source>
</evidence>
<dbReference type="PANTHER" id="PTHR43884">
    <property type="entry name" value="ACYL-COA DEHYDROGENASE"/>
    <property type="match status" value="1"/>
</dbReference>
<feature type="domain" description="Acyl-CoA dehydrogenase/oxidase C-terminal" evidence="6">
    <location>
        <begin position="201"/>
        <end position="335"/>
    </location>
</feature>
<evidence type="ECO:0000313" key="9">
    <source>
        <dbReference type="Proteomes" id="UP000737171"/>
    </source>
</evidence>
<evidence type="ECO:0000259" key="6">
    <source>
        <dbReference type="Pfam" id="PF00441"/>
    </source>
</evidence>
<dbReference type="SUPFAM" id="SSF47203">
    <property type="entry name" value="Acyl-CoA dehydrogenase C-terminal domain-like"/>
    <property type="match status" value="1"/>
</dbReference>
<evidence type="ECO:0000256" key="5">
    <source>
        <dbReference type="ARBA" id="ARBA00023002"/>
    </source>
</evidence>
<evidence type="ECO:0000259" key="7">
    <source>
        <dbReference type="Pfam" id="PF02771"/>
    </source>
</evidence>
<dbReference type="Pfam" id="PF02771">
    <property type="entry name" value="Acyl-CoA_dh_N"/>
    <property type="match status" value="1"/>
</dbReference>
<dbReference type="Gene3D" id="1.10.540.10">
    <property type="entry name" value="Acyl-CoA dehydrogenase/oxidase, N-terminal domain"/>
    <property type="match status" value="1"/>
</dbReference>
<organism evidence="8 9">
    <name type="scientific">Pseudaquabacterium terrae</name>
    <dbReference type="NCBI Taxonomy" id="2732868"/>
    <lineage>
        <taxon>Bacteria</taxon>
        <taxon>Pseudomonadati</taxon>
        <taxon>Pseudomonadota</taxon>
        <taxon>Betaproteobacteria</taxon>
        <taxon>Burkholderiales</taxon>
        <taxon>Sphaerotilaceae</taxon>
        <taxon>Pseudaquabacterium</taxon>
    </lineage>
</organism>
<reference evidence="8 9" key="1">
    <citation type="submission" date="2020-05" db="EMBL/GenBank/DDBJ databases">
        <title>Aquincola sp. isolate from soil.</title>
        <authorList>
            <person name="Han J."/>
            <person name="Kim D.-U."/>
        </authorList>
    </citation>
    <scope>NUCLEOTIDE SEQUENCE [LARGE SCALE GENOMIC DNA]</scope>
    <source>
        <strain evidence="8 9">S2</strain>
    </source>
</reference>
<proteinExistence type="inferred from homology"/>
<sequence length="369" mass="38611">MSNEQSRLLADTLTRLFRDQGKTQAALSEGWNQGLWQQLEQMGLPLLLVPEEQGGAGGTLDDALAVAMALGAFAVALPLGEAMLARCVAARCGLALPEAAAPVALATTATGMLEAAAGDAPPRFTGTLHGVPWGRHLHQVLAVIEEAGGWRLLALPVAAASCRPAHNPAGEPRDRLQFDQVPALAVPCPAPLAQGLVYVGALWRVGQMAGAMRTLLQRTVDHARDRVQFGKPIGSFQAIQQQLALFGAEVAAVGCAAQAAFRSAARVTVGSAARAGAGGDAHFEIAAAKLRANLAVETATAVAHQVHGAIGFTREHDLHHFTRRLLAWRSEFGSDRHWSEALGQAVISRGVDTFWADLTARGDAAAIAA</sequence>
<evidence type="ECO:0000256" key="1">
    <source>
        <dbReference type="ARBA" id="ARBA00001974"/>
    </source>
</evidence>
<dbReference type="PANTHER" id="PTHR43884:SF20">
    <property type="entry name" value="ACYL-COA DEHYDROGENASE FADE28"/>
    <property type="match status" value="1"/>
</dbReference>
<comment type="cofactor">
    <cofactor evidence="1">
        <name>FAD</name>
        <dbReference type="ChEBI" id="CHEBI:57692"/>
    </cofactor>
</comment>
<dbReference type="InterPro" id="IPR009075">
    <property type="entry name" value="AcylCo_DH/oxidase_C"/>
</dbReference>
<dbReference type="InterPro" id="IPR036250">
    <property type="entry name" value="AcylCo_DH-like_C"/>
</dbReference>
<dbReference type="Pfam" id="PF00441">
    <property type="entry name" value="Acyl-CoA_dh_1"/>
    <property type="match status" value="1"/>
</dbReference>
<evidence type="ECO:0000256" key="2">
    <source>
        <dbReference type="ARBA" id="ARBA00009347"/>
    </source>
</evidence>
<protein>
    <submittedName>
        <fullName evidence="8">Acyl-CoA dehydrogenase</fullName>
    </submittedName>
</protein>
<accession>A0ABX2EUK0</accession>
<evidence type="ECO:0000313" key="8">
    <source>
        <dbReference type="EMBL" id="NRF72395.1"/>
    </source>
</evidence>
<evidence type="ECO:0000256" key="4">
    <source>
        <dbReference type="ARBA" id="ARBA00022827"/>
    </source>
</evidence>
<comment type="caution">
    <text evidence="8">The sequence shown here is derived from an EMBL/GenBank/DDBJ whole genome shotgun (WGS) entry which is preliminary data.</text>
</comment>